<protein>
    <submittedName>
        <fullName evidence="2">Uncharacterized protein</fullName>
    </submittedName>
</protein>
<gene>
    <name evidence="2" type="ORF">K7432_016934</name>
</gene>
<name>A0ABR2VKZ0_9FUNG</name>
<sequence length="114" mass="12002">MRFILALLVILCTIFSAVAAPLPLDASVKVNTGPNSIPFTPGNCDDVNAKIRVSEVNVAAVVCLKSEEELPTDMLSNPSTQCPPDIDASINALGLNIRAILCLKDGIKVVATIQ</sequence>
<accession>A0ABR2VKZ0</accession>
<evidence type="ECO:0000256" key="1">
    <source>
        <dbReference type="SAM" id="SignalP"/>
    </source>
</evidence>
<keyword evidence="1" id="KW-0732">Signal</keyword>
<evidence type="ECO:0000313" key="3">
    <source>
        <dbReference type="Proteomes" id="UP001479436"/>
    </source>
</evidence>
<organism evidence="2 3">
    <name type="scientific">Basidiobolus ranarum</name>
    <dbReference type="NCBI Taxonomy" id="34480"/>
    <lineage>
        <taxon>Eukaryota</taxon>
        <taxon>Fungi</taxon>
        <taxon>Fungi incertae sedis</taxon>
        <taxon>Zoopagomycota</taxon>
        <taxon>Entomophthoromycotina</taxon>
        <taxon>Basidiobolomycetes</taxon>
        <taxon>Basidiobolales</taxon>
        <taxon>Basidiobolaceae</taxon>
        <taxon>Basidiobolus</taxon>
    </lineage>
</organism>
<comment type="caution">
    <text evidence="2">The sequence shown here is derived from an EMBL/GenBank/DDBJ whole genome shotgun (WGS) entry which is preliminary data.</text>
</comment>
<feature type="chain" id="PRO_5045989075" evidence="1">
    <location>
        <begin position="20"/>
        <end position="114"/>
    </location>
</feature>
<dbReference type="EMBL" id="JASJQH010010038">
    <property type="protein sequence ID" value="KAK9674743.1"/>
    <property type="molecule type" value="Genomic_DNA"/>
</dbReference>
<proteinExistence type="predicted"/>
<feature type="signal peptide" evidence="1">
    <location>
        <begin position="1"/>
        <end position="19"/>
    </location>
</feature>
<evidence type="ECO:0000313" key="2">
    <source>
        <dbReference type="EMBL" id="KAK9674743.1"/>
    </source>
</evidence>
<dbReference type="Proteomes" id="UP001479436">
    <property type="component" value="Unassembled WGS sequence"/>
</dbReference>
<reference evidence="2 3" key="1">
    <citation type="submission" date="2023-04" db="EMBL/GenBank/DDBJ databases">
        <title>Genome of Basidiobolus ranarum AG-B5.</title>
        <authorList>
            <person name="Stajich J.E."/>
            <person name="Carter-House D."/>
            <person name="Gryganskyi A."/>
        </authorList>
    </citation>
    <scope>NUCLEOTIDE SEQUENCE [LARGE SCALE GENOMIC DNA]</scope>
    <source>
        <strain evidence="2 3">AG-B5</strain>
    </source>
</reference>
<keyword evidence="3" id="KW-1185">Reference proteome</keyword>